<feature type="signal peptide" evidence="1">
    <location>
        <begin position="1"/>
        <end position="23"/>
    </location>
</feature>
<dbReference type="KEGG" id="shj:SHELI_v1c01340"/>
<evidence type="ECO:0000313" key="3">
    <source>
        <dbReference type="Proteomes" id="UP000094378"/>
    </source>
</evidence>
<dbReference type="AlphaFoldDB" id="A0A1B3SJI1"/>
<name>A0A1B3SJI1_9MOLU</name>
<accession>A0A1B3SJI1</accession>
<dbReference type="NCBIfam" id="NF045726">
    <property type="entry name" value="XXplasma_LP"/>
    <property type="match status" value="1"/>
</dbReference>
<gene>
    <name evidence="2" type="ORF">SHELI_v1c01340</name>
</gene>
<dbReference type="RefSeq" id="WP_069115869.1">
    <property type="nucleotide sequence ID" value="NZ_CP017015.1"/>
</dbReference>
<keyword evidence="3" id="KW-1185">Reference proteome</keyword>
<reference evidence="2 3" key="1">
    <citation type="submission" date="2016-08" db="EMBL/GenBank/DDBJ databases">
        <title>Complete genome sequence of Spiroplasma helicoides TABS-2 (DSM 22551).</title>
        <authorList>
            <person name="Shen W.-Y."/>
            <person name="Lo W.-S."/>
            <person name="Lai Y.-C."/>
            <person name="Kuo C.-H."/>
        </authorList>
    </citation>
    <scope>NUCLEOTIDE SEQUENCE [LARGE SCALE GENOMIC DNA]</scope>
    <source>
        <strain evidence="2 3">TABS-2</strain>
    </source>
</reference>
<proteinExistence type="predicted"/>
<sequence length="458" mass="49799">MKKLLSLLAATGLVASAGSVAVACNKKAEDKTNDTNTETIFDLSKTQVDHLIVGNRVNGVYNRDKAPGEDGFVITEESVLYAFDQLNGQNLTTNDVTIKIDSQGEKGAAGVATITAKDDSKKALGTKTFTLNSKLDPDQIFKNKNVGVLKLPKVVYEKYNDLLADSSNKMGLASVIFEQIGGANPVIEPLAQVIAISGLQAMMVESQLTNTTYTINEMPQLGGVFLGKKLTFNYTVGLDDRVTLQSAHKSKEDFKVKGESLSDSTNNFEIAKKELYSSFEDDFKSKVSEEDFIKFTKLTVDGDQNYQIVSIPGSENLYAHDSMWLNTFAPQLAKAAGDGKAFAANDAISLTVQGSKPTLTPEIREVPESVDVKLSKQDEDGTDIADIQIYYPSANTKLVPSITTDGEKYIDKTSLIADYDADYSKRWTVTFKAKAVGSTDITLTYGSVQKTVKINITQ</sequence>
<protein>
    <recommendedName>
        <fullName evidence="4">Lipoprotein</fullName>
    </recommendedName>
</protein>
<dbReference type="EMBL" id="CP017015">
    <property type="protein sequence ID" value="AOG60089.1"/>
    <property type="molecule type" value="Genomic_DNA"/>
</dbReference>
<evidence type="ECO:0000256" key="1">
    <source>
        <dbReference type="SAM" id="SignalP"/>
    </source>
</evidence>
<dbReference type="STRING" id="216938.SHELI_v1c01340"/>
<dbReference type="NCBIfam" id="NF038029">
    <property type="entry name" value="LP_plasma"/>
    <property type="match status" value="1"/>
</dbReference>
<feature type="chain" id="PRO_5008554000" description="Lipoprotein" evidence="1">
    <location>
        <begin position="24"/>
        <end position="458"/>
    </location>
</feature>
<keyword evidence="1" id="KW-0732">Signal</keyword>
<dbReference type="OrthoDB" id="387663at2"/>
<organism evidence="2 3">
    <name type="scientific">Spiroplasma helicoides</name>
    <dbReference type="NCBI Taxonomy" id="216938"/>
    <lineage>
        <taxon>Bacteria</taxon>
        <taxon>Bacillati</taxon>
        <taxon>Mycoplasmatota</taxon>
        <taxon>Mollicutes</taxon>
        <taxon>Entomoplasmatales</taxon>
        <taxon>Spiroplasmataceae</taxon>
        <taxon>Spiroplasma</taxon>
    </lineage>
</organism>
<dbReference type="Proteomes" id="UP000094378">
    <property type="component" value="Chromosome"/>
</dbReference>
<evidence type="ECO:0000313" key="2">
    <source>
        <dbReference type="EMBL" id="AOG60089.1"/>
    </source>
</evidence>
<dbReference type="InterPro" id="IPR054816">
    <property type="entry name" value="Lipoprotein_mollicutes-type_CS"/>
</dbReference>
<evidence type="ECO:0008006" key="4">
    <source>
        <dbReference type="Google" id="ProtNLM"/>
    </source>
</evidence>
<dbReference type="PROSITE" id="PS51257">
    <property type="entry name" value="PROKAR_LIPOPROTEIN"/>
    <property type="match status" value="1"/>
</dbReference>